<protein>
    <submittedName>
        <fullName evidence="2">Type II toxin-antitoxin system HicB family antitoxin</fullName>
    </submittedName>
</protein>
<keyword evidence="3" id="KW-1185">Reference proteome</keyword>
<dbReference type="Gene3D" id="3.30.160.250">
    <property type="match status" value="1"/>
</dbReference>
<dbReference type="InterPro" id="IPR035069">
    <property type="entry name" value="TTHA1013/TTHA0281-like"/>
</dbReference>
<accession>A0ABS0EZ88</accession>
<evidence type="ECO:0000313" key="2">
    <source>
        <dbReference type="EMBL" id="MBF8376352.1"/>
    </source>
</evidence>
<dbReference type="RefSeq" id="WP_195866751.1">
    <property type="nucleotide sequence ID" value="NZ_JADPKZ010000011.1"/>
</dbReference>
<evidence type="ECO:0000259" key="1">
    <source>
        <dbReference type="Pfam" id="PF15919"/>
    </source>
</evidence>
<name>A0ABS0EZ88_9BACL</name>
<dbReference type="EMBL" id="JADPKZ010000011">
    <property type="protein sequence ID" value="MBF8376352.1"/>
    <property type="molecule type" value="Genomic_DNA"/>
</dbReference>
<organism evidence="2 3">
    <name type="scientific">Alicyclobacillus mali</name>
    <name type="common">ex Roth et al. 2021</name>
    <dbReference type="NCBI Taxonomy" id="1123961"/>
    <lineage>
        <taxon>Bacteria</taxon>
        <taxon>Bacillati</taxon>
        <taxon>Bacillota</taxon>
        <taxon>Bacilli</taxon>
        <taxon>Bacillales</taxon>
        <taxon>Alicyclobacillaceae</taxon>
        <taxon>Alicyclobacillus</taxon>
    </lineage>
</organism>
<dbReference type="PANTHER" id="PTHR34504">
    <property type="entry name" value="ANTITOXIN HICB"/>
    <property type="match status" value="1"/>
</dbReference>
<dbReference type="InterPro" id="IPR031807">
    <property type="entry name" value="HicB-like"/>
</dbReference>
<gene>
    <name evidence="2" type="ORF">IW967_00395</name>
</gene>
<dbReference type="Proteomes" id="UP000642910">
    <property type="component" value="Unassembled WGS sequence"/>
</dbReference>
<dbReference type="PANTHER" id="PTHR34504:SF2">
    <property type="entry name" value="UPF0150 PROTEIN SSL0259"/>
    <property type="match status" value="1"/>
</dbReference>
<feature type="domain" description="HicB-like antitoxin of toxin-antitoxin system" evidence="1">
    <location>
        <begin position="6"/>
        <end position="109"/>
    </location>
</feature>
<reference evidence="2 3" key="1">
    <citation type="submission" date="2020-11" db="EMBL/GenBank/DDBJ databases">
        <title>Genomic insight of Alicyclobacillus mali FL 18 reveals a new arsenic-resistant strain, with potential in environmental biotechnology.</title>
        <authorList>
            <person name="Fiorentino G."/>
            <person name="Gallo G."/>
            <person name="Aulitto M."/>
        </authorList>
    </citation>
    <scope>NUCLEOTIDE SEQUENCE [LARGE SCALE GENOMIC DNA]</scope>
    <source>
        <strain evidence="2 3">FL 18</strain>
    </source>
</reference>
<dbReference type="InterPro" id="IPR051404">
    <property type="entry name" value="TA_system_antitoxin"/>
</dbReference>
<dbReference type="SUPFAM" id="SSF143100">
    <property type="entry name" value="TTHA1013/TTHA0281-like"/>
    <property type="match status" value="1"/>
</dbReference>
<dbReference type="Pfam" id="PF15919">
    <property type="entry name" value="HicB_lk_antitox"/>
    <property type="match status" value="1"/>
</dbReference>
<evidence type="ECO:0000313" key="3">
    <source>
        <dbReference type="Proteomes" id="UP000642910"/>
    </source>
</evidence>
<sequence length="136" mass="15189">MDKRMYFAVFEPDDESEGYTVTFPDLPGCITEGDSFEEAAANAREALELHLWGMEQDGDDIPTPSKPESITTPPGAFLVPVEAWMDLVRNEMAQQSVNTMVTMPRWLKEAAQQAGINFSQLLQEVVKERLGILGPR</sequence>
<comment type="caution">
    <text evidence="2">The sequence shown here is derived from an EMBL/GenBank/DDBJ whole genome shotgun (WGS) entry which is preliminary data.</text>
</comment>
<proteinExistence type="predicted"/>